<dbReference type="GO" id="GO:0005524">
    <property type="term" value="F:ATP binding"/>
    <property type="evidence" value="ECO:0007669"/>
    <property type="project" value="UniProtKB-KW"/>
</dbReference>
<sequence length="668" mass="72807">MLALDTEGNLTRGASASIDVIQLATMDAGSNKPAAYVWDFARATPRDHAGMVTALRAILEDARHLFVLHDGRADADVLTHLFGITLSRTRTLDTQVLFKEWVELSLAVRSSLGDEMAVEDCAPPTVDPTRRAGLNVVLAACGLPINEHKKTMAAAFKQLDGGAHVMYWNLHADATLLLEYAAFDVDQLGQAADVLLKRIKALTVVRSLLKSGQHVHDGRVAPDRADSAFAERGRAAGGEDEESNGYVTADEDGAVDIVPAWRASPLPKSKPVKARFVANGRYLEWRDVLTAHGQLPADDPLDADSDATDSDDEGPTEMDLLLDRLPDHIRAELEAMPEILASIDELVLDLGQVPQLFVFGPNARTIDLDQCGRVTREDLAKVCDSLTFTSDNRAGIERCLHRISRLLNRNGQVVGVTIRVGRASAWEKGVAKLLLDLVYSGDRSISILGRPGSGKTYTLRDLCARLGKQGTRVLIVDTSNEIGGDGDIPHPSLGKCRRMQVRNRDQQHAHLIEAVQNHTPDVIVMDEIGTKPEVNAARTVAPRVRAMLATAHGTFRDLIKNPDVRQLLGGIENATVGDAIASAANGFRKTRAERAGAPVFDTVVELLERGVVRVYHDVAQTVDDMLEPGGDVWAERRWLPGAPRKEGGEELPECRMEKGTFWAMLEQV</sequence>
<reference evidence="3 4" key="1">
    <citation type="submission" date="2009-11" db="EMBL/GenBank/DDBJ databases">
        <title>Annotation of Allomyces macrogynus ATCC 38327.</title>
        <authorList>
            <consortium name="The Broad Institute Genome Sequencing Platform"/>
            <person name="Russ C."/>
            <person name="Cuomo C."/>
            <person name="Burger G."/>
            <person name="Gray M.W."/>
            <person name="Holland P.W.H."/>
            <person name="King N."/>
            <person name="Lang F.B.F."/>
            <person name="Roger A.J."/>
            <person name="Ruiz-Trillo I."/>
            <person name="Young S.K."/>
            <person name="Zeng Q."/>
            <person name="Gargeya S."/>
            <person name="Fitzgerald M."/>
            <person name="Haas B."/>
            <person name="Abouelleil A."/>
            <person name="Alvarado L."/>
            <person name="Arachchi H.M."/>
            <person name="Berlin A."/>
            <person name="Chapman S.B."/>
            <person name="Gearin G."/>
            <person name="Goldberg J."/>
            <person name="Griggs A."/>
            <person name="Gujja S."/>
            <person name="Hansen M."/>
            <person name="Heiman D."/>
            <person name="Howarth C."/>
            <person name="Larimer J."/>
            <person name="Lui A."/>
            <person name="MacDonald P.J.P."/>
            <person name="McCowen C."/>
            <person name="Montmayeur A."/>
            <person name="Murphy C."/>
            <person name="Neiman D."/>
            <person name="Pearson M."/>
            <person name="Priest M."/>
            <person name="Roberts A."/>
            <person name="Saif S."/>
            <person name="Shea T."/>
            <person name="Sisk P."/>
            <person name="Stolte C."/>
            <person name="Sykes S."/>
            <person name="Wortman J."/>
            <person name="Nusbaum C."/>
            <person name="Birren B."/>
        </authorList>
    </citation>
    <scope>NUCLEOTIDE SEQUENCE [LARGE SCALE GENOMIC DNA]</scope>
    <source>
        <strain evidence="3 4">ATCC 38327</strain>
    </source>
</reference>
<dbReference type="Pfam" id="PF01935">
    <property type="entry name" value="DUF87"/>
    <property type="match status" value="1"/>
</dbReference>
<dbReference type="InterPro" id="IPR027417">
    <property type="entry name" value="P-loop_NTPase"/>
</dbReference>
<dbReference type="InterPro" id="IPR003593">
    <property type="entry name" value="AAA+_ATPase"/>
</dbReference>
<dbReference type="AlphaFoldDB" id="A0A0L0TDT8"/>
<dbReference type="InterPro" id="IPR012337">
    <property type="entry name" value="RNaseH-like_sf"/>
</dbReference>
<dbReference type="CDD" id="cd00009">
    <property type="entry name" value="AAA"/>
    <property type="match status" value="1"/>
</dbReference>
<dbReference type="Proteomes" id="UP000054350">
    <property type="component" value="Unassembled WGS sequence"/>
</dbReference>
<dbReference type="EMBL" id="GG745384">
    <property type="protein sequence ID" value="KNE72846.1"/>
    <property type="molecule type" value="Genomic_DNA"/>
</dbReference>
<dbReference type="SUPFAM" id="SSF52540">
    <property type="entry name" value="P-loop containing nucleoside triphosphate hydrolases"/>
    <property type="match status" value="1"/>
</dbReference>
<feature type="compositionally biased region" description="Acidic residues" evidence="1">
    <location>
        <begin position="238"/>
        <end position="249"/>
    </location>
</feature>
<dbReference type="eggNOG" id="ENOG502QQ4X">
    <property type="taxonomic scope" value="Eukaryota"/>
</dbReference>
<protein>
    <recommendedName>
        <fullName evidence="2">AAA+ ATPase domain-containing protein</fullName>
    </recommendedName>
</protein>
<dbReference type="PANTHER" id="PTHR20953">
    <property type="entry name" value="KINASE-RELATED"/>
    <property type="match status" value="1"/>
</dbReference>
<evidence type="ECO:0000256" key="1">
    <source>
        <dbReference type="SAM" id="MobiDB-lite"/>
    </source>
</evidence>
<gene>
    <name evidence="3" type="ORF">AMAG_16951</name>
</gene>
<dbReference type="Gene3D" id="3.30.420.10">
    <property type="entry name" value="Ribonuclease H-like superfamily/Ribonuclease H"/>
    <property type="match status" value="1"/>
</dbReference>
<dbReference type="PANTHER" id="PTHR20953:SF3">
    <property type="entry name" value="P-LOOP CONTAINING NUCLEOSIDE TRIPHOSPHATE HYDROLASES SUPERFAMILY PROTEIN"/>
    <property type="match status" value="1"/>
</dbReference>
<evidence type="ECO:0000259" key="2">
    <source>
        <dbReference type="SMART" id="SM00382"/>
    </source>
</evidence>
<reference evidence="4" key="2">
    <citation type="submission" date="2009-11" db="EMBL/GenBank/DDBJ databases">
        <title>The Genome Sequence of Allomyces macrogynus strain ATCC 38327.</title>
        <authorList>
            <consortium name="The Broad Institute Genome Sequencing Platform"/>
            <person name="Russ C."/>
            <person name="Cuomo C."/>
            <person name="Shea T."/>
            <person name="Young S.K."/>
            <person name="Zeng Q."/>
            <person name="Koehrsen M."/>
            <person name="Haas B."/>
            <person name="Borodovsky M."/>
            <person name="Guigo R."/>
            <person name="Alvarado L."/>
            <person name="Berlin A."/>
            <person name="Borenstein D."/>
            <person name="Chen Z."/>
            <person name="Engels R."/>
            <person name="Freedman E."/>
            <person name="Gellesch M."/>
            <person name="Goldberg J."/>
            <person name="Griggs A."/>
            <person name="Gujja S."/>
            <person name="Heiman D."/>
            <person name="Hepburn T."/>
            <person name="Howarth C."/>
            <person name="Jen D."/>
            <person name="Larson L."/>
            <person name="Lewis B."/>
            <person name="Mehta T."/>
            <person name="Park D."/>
            <person name="Pearson M."/>
            <person name="Roberts A."/>
            <person name="Saif S."/>
            <person name="Shenoy N."/>
            <person name="Sisk P."/>
            <person name="Stolte C."/>
            <person name="Sykes S."/>
            <person name="Walk T."/>
            <person name="White J."/>
            <person name="Yandava C."/>
            <person name="Burger G."/>
            <person name="Gray M.W."/>
            <person name="Holland P.W.H."/>
            <person name="King N."/>
            <person name="Lang F.B.F."/>
            <person name="Roger A.J."/>
            <person name="Ruiz-Trillo I."/>
            <person name="Lander E."/>
            <person name="Nusbaum C."/>
        </authorList>
    </citation>
    <scope>NUCLEOTIDE SEQUENCE [LARGE SCALE GENOMIC DNA]</scope>
    <source>
        <strain evidence="4">ATCC 38327</strain>
    </source>
</reference>
<dbReference type="STRING" id="578462.A0A0L0TDT8"/>
<dbReference type="Gene3D" id="3.40.50.300">
    <property type="entry name" value="P-loop containing nucleotide triphosphate hydrolases"/>
    <property type="match status" value="1"/>
</dbReference>
<proteinExistence type="predicted"/>
<name>A0A0L0TDT8_ALLM3</name>
<feature type="domain" description="AAA+ ATPase" evidence="2">
    <location>
        <begin position="441"/>
        <end position="578"/>
    </location>
</feature>
<dbReference type="InterPro" id="IPR002789">
    <property type="entry name" value="HerA_central"/>
</dbReference>
<dbReference type="GO" id="GO:0003676">
    <property type="term" value="F:nucleic acid binding"/>
    <property type="evidence" value="ECO:0007669"/>
    <property type="project" value="InterPro"/>
</dbReference>
<feature type="region of interest" description="Disordered" evidence="1">
    <location>
        <begin position="294"/>
        <end position="318"/>
    </location>
</feature>
<dbReference type="VEuPathDB" id="FungiDB:AMAG_16951"/>
<dbReference type="SUPFAM" id="SSF53098">
    <property type="entry name" value="Ribonuclease H-like"/>
    <property type="match status" value="1"/>
</dbReference>
<dbReference type="OrthoDB" id="26838at2759"/>
<evidence type="ECO:0000313" key="3">
    <source>
        <dbReference type="EMBL" id="KNE72846.1"/>
    </source>
</evidence>
<dbReference type="InterPro" id="IPR036397">
    <property type="entry name" value="RNaseH_sf"/>
</dbReference>
<evidence type="ECO:0000313" key="4">
    <source>
        <dbReference type="Proteomes" id="UP000054350"/>
    </source>
</evidence>
<dbReference type="SMART" id="SM00382">
    <property type="entry name" value="AAA"/>
    <property type="match status" value="1"/>
</dbReference>
<feature type="compositionally biased region" description="Acidic residues" evidence="1">
    <location>
        <begin position="299"/>
        <end position="316"/>
    </location>
</feature>
<feature type="region of interest" description="Disordered" evidence="1">
    <location>
        <begin position="229"/>
        <end position="249"/>
    </location>
</feature>
<accession>A0A0L0TDT8</accession>
<organism evidence="3 4">
    <name type="scientific">Allomyces macrogynus (strain ATCC 38327)</name>
    <name type="common">Allomyces javanicus var. macrogynus</name>
    <dbReference type="NCBI Taxonomy" id="578462"/>
    <lineage>
        <taxon>Eukaryota</taxon>
        <taxon>Fungi</taxon>
        <taxon>Fungi incertae sedis</taxon>
        <taxon>Blastocladiomycota</taxon>
        <taxon>Blastocladiomycetes</taxon>
        <taxon>Blastocladiales</taxon>
        <taxon>Blastocladiaceae</taxon>
        <taxon>Allomyces</taxon>
    </lineage>
</organism>
<keyword evidence="4" id="KW-1185">Reference proteome</keyword>